<organism evidence="7 8">
    <name type="scientific">Marinobacterium iners DSM 11526</name>
    <dbReference type="NCBI Taxonomy" id="1122198"/>
    <lineage>
        <taxon>Bacteria</taxon>
        <taxon>Pseudomonadati</taxon>
        <taxon>Pseudomonadota</taxon>
        <taxon>Gammaproteobacteria</taxon>
        <taxon>Oceanospirillales</taxon>
        <taxon>Oceanospirillaceae</taxon>
        <taxon>Marinobacterium</taxon>
    </lineage>
</organism>
<accession>A0A1H4EUG7</accession>
<evidence type="ECO:0000256" key="4">
    <source>
        <dbReference type="ARBA" id="ARBA00023237"/>
    </source>
</evidence>
<dbReference type="GO" id="GO:0009279">
    <property type="term" value="C:cell outer membrane"/>
    <property type="evidence" value="ECO:0007669"/>
    <property type="project" value="UniProtKB-SubCell"/>
</dbReference>
<keyword evidence="5 6" id="KW-0449">Lipoprotein</keyword>
<name>A0A1H4EUG7_9GAMM</name>
<dbReference type="HAMAP" id="MF_01186">
    <property type="entry name" value="LPS_assembly_LptE"/>
    <property type="match status" value="1"/>
</dbReference>
<dbReference type="GO" id="GO:0001530">
    <property type="term" value="F:lipopolysaccharide binding"/>
    <property type="evidence" value="ECO:0007669"/>
    <property type="project" value="TreeGrafter"/>
</dbReference>
<evidence type="ECO:0000256" key="2">
    <source>
        <dbReference type="ARBA" id="ARBA00023136"/>
    </source>
</evidence>
<evidence type="ECO:0000256" key="5">
    <source>
        <dbReference type="ARBA" id="ARBA00023288"/>
    </source>
</evidence>
<dbReference type="Proteomes" id="UP000242469">
    <property type="component" value="Unassembled WGS sequence"/>
</dbReference>
<proteinExistence type="inferred from homology"/>
<dbReference type="GO" id="GO:0015920">
    <property type="term" value="P:lipopolysaccharide transport"/>
    <property type="evidence" value="ECO:0007669"/>
    <property type="project" value="TreeGrafter"/>
</dbReference>
<keyword evidence="2 6" id="KW-0472">Membrane</keyword>
<evidence type="ECO:0000313" key="7">
    <source>
        <dbReference type="EMBL" id="SEA88547.1"/>
    </source>
</evidence>
<evidence type="ECO:0000256" key="6">
    <source>
        <dbReference type="HAMAP-Rule" id="MF_01186"/>
    </source>
</evidence>
<dbReference type="Pfam" id="PF04390">
    <property type="entry name" value="LptE"/>
    <property type="match status" value="1"/>
</dbReference>
<protein>
    <recommendedName>
        <fullName evidence="6">LPS-assembly lipoprotein LptE</fullName>
    </recommendedName>
</protein>
<dbReference type="PROSITE" id="PS51257">
    <property type="entry name" value="PROKAR_LIPOPROTEIN"/>
    <property type="match status" value="1"/>
</dbReference>
<dbReference type="PANTHER" id="PTHR38098:SF1">
    <property type="entry name" value="LPS-ASSEMBLY LIPOPROTEIN LPTE"/>
    <property type="match status" value="1"/>
</dbReference>
<keyword evidence="8" id="KW-1185">Reference proteome</keyword>
<dbReference type="STRING" id="1122198.SAMN02745729_10977"/>
<comment type="function">
    <text evidence="6">Together with LptD, is involved in the assembly of lipopolysaccharide (LPS) at the surface of the outer membrane. Required for the proper assembly of LptD. Binds LPS and may serve as the LPS recognition site at the outer membrane.</text>
</comment>
<dbReference type="GO" id="GO:1990351">
    <property type="term" value="C:transporter complex"/>
    <property type="evidence" value="ECO:0007669"/>
    <property type="project" value="TreeGrafter"/>
</dbReference>
<gene>
    <name evidence="6" type="primary">lptE</name>
    <name evidence="7" type="ORF">SAMN02745729_10977</name>
</gene>
<dbReference type="EMBL" id="FNRJ01000009">
    <property type="protein sequence ID" value="SEA88547.1"/>
    <property type="molecule type" value="Genomic_DNA"/>
</dbReference>
<sequence>MTKRLTLPLFAVLMSLTLSACGFKLRGLYDVPEVLRQVHLVTESTPSQIEPELRSALEVNRISLTESGRYQLEILSERHTRRIATLTGNADAAEYELRSEIRFRVLDRQHDNAVVMPERRIMNERVYRNERDNITASGSQEILIRQQMLQDLAQQVVRQYLRVNTTQ</sequence>
<evidence type="ECO:0000256" key="1">
    <source>
        <dbReference type="ARBA" id="ARBA00022729"/>
    </source>
</evidence>
<reference evidence="8" key="1">
    <citation type="submission" date="2016-10" db="EMBL/GenBank/DDBJ databases">
        <authorList>
            <person name="Varghese N."/>
            <person name="Submissions S."/>
        </authorList>
    </citation>
    <scope>NUCLEOTIDE SEQUENCE [LARGE SCALE GENOMIC DNA]</scope>
    <source>
        <strain evidence="8">DSM 11526</strain>
    </source>
</reference>
<dbReference type="AlphaFoldDB" id="A0A1H4EUG7"/>
<evidence type="ECO:0000313" key="8">
    <source>
        <dbReference type="Proteomes" id="UP000242469"/>
    </source>
</evidence>
<keyword evidence="1 6" id="KW-0732">Signal</keyword>
<dbReference type="PANTHER" id="PTHR38098">
    <property type="entry name" value="LPS-ASSEMBLY LIPOPROTEIN LPTE"/>
    <property type="match status" value="1"/>
</dbReference>
<evidence type="ECO:0000256" key="3">
    <source>
        <dbReference type="ARBA" id="ARBA00023139"/>
    </source>
</evidence>
<keyword evidence="3 6" id="KW-0564">Palmitate</keyword>
<dbReference type="RefSeq" id="WP_091826840.1">
    <property type="nucleotide sequence ID" value="NZ_FNRJ01000009.1"/>
</dbReference>
<dbReference type="GO" id="GO:0043165">
    <property type="term" value="P:Gram-negative-bacterium-type cell outer membrane assembly"/>
    <property type="evidence" value="ECO:0007669"/>
    <property type="project" value="UniProtKB-UniRule"/>
</dbReference>
<keyword evidence="4 6" id="KW-0998">Cell outer membrane</keyword>
<dbReference type="Gene3D" id="3.30.160.150">
    <property type="entry name" value="Lipoprotein like domain"/>
    <property type="match status" value="1"/>
</dbReference>
<dbReference type="InterPro" id="IPR007485">
    <property type="entry name" value="LPS_assembly_LptE"/>
</dbReference>
<comment type="subunit">
    <text evidence="6">Component of the lipopolysaccharide transport and assembly complex. Interacts with LptD.</text>
</comment>
<comment type="similarity">
    <text evidence="6">Belongs to the LptE lipoprotein family.</text>
</comment>
<comment type="subcellular location">
    <subcellularLocation>
        <location evidence="6">Cell outer membrane</location>
        <topology evidence="6">Lipid-anchor</topology>
    </subcellularLocation>
</comment>
<dbReference type="OrthoDB" id="7349153at2"/>